<accession>A0AC60QVT6</accession>
<protein>
    <submittedName>
        <fullName evidence="1">Uncharacterized protein</fullName>
    </submittedName>
</protein>
<dbReference type="EMBL" id="JABSTQ010002900">
    <property type="protein sequence ID" value="KAG0443782.1"/>
    <property type="molecule type" value="Genomic_DNA"/>
</dbReference>
<evidence type="ECO:0000313" key="1">
    <source>
        <dbReference type="EMBL" id="KAG0443782.1"/>
    </source>
</evidence>
<organism evidence="1 2">
    <name type="scientific">Ixodes persulcatus</name>
    <name type="common">Taiga tick</name>
    <dbReference type="NCBI Taxonomy" id="34615"/>
    <lineage>
        <taxon>Eukaryota</taxon>
        <taxon>Metazoa</taxon>
        <taxon>Ecdysozoa</taxon>
        <taxon>Arthropoda</taxon>
        <taxon>Chelicerata</taxon>
        <taxon>Arachnida</taxon>
        <taxon>Acari</taxon>
        <taxon>Parasitiformes</taxon>
        <taxon>Ixodida</taxon>
        <taxon>Ixodoidea</taxon>
        <taxon>Ixodidae</taxon>
        <taxon>Ixodinae</taxon>
        <taxon>Ixodes</taxon>
    </lineage>
</organism>
<keyword evidence="2" id="KW-1185">Reference proteome</keyword>
<comment type="caution">
    <text evidence="1">The sequence shown here is derived from an EMBL/GenBank/DDBJ whole genome shotgun (WGS) entry which is preliminary data.</text>
</comment>
<sequence>MGNVRGLTSLWKLNQNTPPSSSSFSPGGKVMACDNASCTKGDVVPFERTGPSATGMAAAESPQLRQSWFPHRDSRTSGWLLTGNPIPVAVITIAYVYFVKVAGPRWMRYRKPFDLRRWILVYNFLTATLSLFFLIMFGKYAYWDNGYGVLQDVDYGGLPSSNKIVHLSWWFYLFRLSELTDTVFFVLRKKSNQVSTLHVFHHVVVSWNMWLSVTYGGQAHAMFITCMNSFVHVIMYTYYFLAALGPAYKEYLWWKKYLTMLQIVQFSLLLLHCLGTALAKGNYVPLFIWLSIAQALVFFVWFVMFYIRAYKIRCRITPPEPSKND</sequence>
<evidence type="ECO:0000313" key="2">
    <source>
        <dbReference type="Proteomes" id="UP000805193"/>
    </source>
</evidence>
<gene>
    <name evidence="1" type="ORF">HPB47_014533</name>
</gene>
<reference evidence="1 2" key="1">
    <citation type="journal article" date="2020" name="Cell">
        <title>Large-Scale Comparative Analyses of Tick Genomes Elucidate Their Genetic Diversity and Vector Capacities.</title>
        <authorList>
            <consortium name="Tick Genome and Microbiome Consortium (TIGMIC)"/>
            <person name="Jia N."/>
            <person name="Wang J."/>
            <person name="Shi W."/>
            <person name="Du L."/>
            <person name="Sun Y."/>
            <person name="Zhan W."/>
            <person name="Jiang J.F."/>
            <person name="Wang Q."/>
            <person name="Zhang B."/>
            <person name="Ji P."/>
            <person name="Bell-Sakyi L."/>
            <person name="Cui X.M."/>
            <person name="Yuan T.T."/>
            <person name="Jiang B.G."/>
            <person name="Yang W.F."/>
            <person name="Lam T.T."/>
            <person name="Chang Q.C."/>
            <person name="Ding S.J."/>
            <person name="Wang X.J."/>
            <person name="Zhu J.G."/>
            <person name="Ruan X.D."/>
            <person name="Zhao L."/>
            <person name="Wei J.T."/>
            <person name="Ye R.Z."/>
            <person name="Que T.C."/>
            <person name="Du C.H."/>
            <person name="Zhou Y.H."/>
            <person name="Cheng J.X."/>
            <person name="Dai P.F."/>
            <person name="Guo W.B."/>
            <person name="Han X.H."/>
            <person name="Huang E.J."/>
            <person name="Li L.F."/>
            <person name="Wei W."/>
            <person name="Gao Y.C."/>
            <person name="Liu J.Z."/>
            <person name="Shao H.Z."/>
            <person name="Wang X."/>
            <person name="Wang C.C."/>
            <person name="Yang T.C."/>
            <person name="Huo Q.B."/>
            <person name="Li W."/>
            <person name="Chen H.Y."/>
            <person name="Chen S.E."/>
            <person name="Zhou L.G."/>
            <person name="Ni X.B."/>
            <person name="Tian J.H."/>
            <person name="Sheng Y."/>
            <person name="Liu T."/>
            <person name="Pan Y.S."/>
            <person name="Xia L.Y."/>
            <person name="Li J."/>
            <person name="Zhao F."/>
            <person name="Cao W.C."/>
        </authorList>
    </citation>
    <scope>NUCLEOTIDE SEQUENCE [LARGE SCALE GENOMIC DNA]</scope>
    <source>
        <strain evidence="1">Iper-2018</strain>
    </source>
</reference>
<name>A0AC60QVT6_IXOPE</name>
<proteinExistence type="predicted"/>
<dbReference type="Proteomes" id="UP000805193">
    <property type="component" value="Unassembled WGS sequence"/>
</dbReference>